<dbReference type="InterPro" id="IPR029052">
    <property type="entry name" value="Metallo-depent_PP-like"/>
</dbReference>
<feature type="domain" description="Calcineurin-like phosphoesterase" evidence="10">
    <location>
        <begin position="3"/>
        <end position="172"/>
    </location>
</feature>
<evidence type="ECO:0000259" key="10">
    <source>
        <dbReference type="Pfam" id="PF00149"/>
    </source>
</evidence>
<keyword evidence="7" id="KW-0443">Lipid metabolism</keyword>
<evidence type="ECO:0000256" key="4">
    <source>
        <dbReference type="ARBA" id="ARBA00022556"/>
    </source>
</evidence>
<dbReference type="GO" id="GO:0046872">
    <property type="term" value="F:metal ion binding"/>
    <property type="evidence" value="ECO:0007669"/>
    <property type="project" value="UniProtKB-KW"/>
</dbReference>
<keyword evidence="2" id="KW-0444">Lipid biosynthesis</keyword>
<dbReference type="GO" id="GO:0009245">
    <property type="term" value="P:lipid A biosynthetic process"/>
    <property type="evidence" value="ECO:0007669"/>
    <property type="project" value="UniProtKB-KW"/>
</dbReference>
<organism evidence="11">
    <name type="scientific">marine metagenome</name>
    <dbReference type="NCBI Taxonomy" id="408172"/>
    <lineage>
        <taxon>unclassified sequences</taxon>
        <taxon>metagenomes</taxon>
        <taxon>ecological metagenomes</taxon>
    </lineage>
</organism>
<dbReference type="NCBIfam" id="NF003743">
    <property type="entry name" value="PRK05340.1"/>
    <property type="match status" value="1"/>
</dbReference>
<evidence type="ECO:0000256" key="2">
    <source>
        <dbReference type="ARBA" id="ARBA00022516"/>
    </source>
</evidence>
<sequence length="210" mass="24191">VLESEKVEAIYLLGDLVEAWVGDDDDSQFVNELRSILARCNQHAALYLMHGNRDFLIGKSFETDTGARLIDDPTMVEVEGRRVLLAHGDAFCTKDEPYQQMRTLFRSADWQRDILSRSLPERIQLANEMREQSRLSNANKSQNIMDVTDEVVLSVLQEHECDVLIHGHTHRPAIHRLDQTKTRYVLGDWNRCGWLARIEDRGVSLECFPI</sequence>
<dbReference type="Pfam" id="PF00149">
    <property type="entry name" value="Metallophos"/>
    <property type="match status" value="1"/>
</dbReference>
<reference evidence="11" key="1">
    <citation type="submission" date="2018-05" db="EMBL/GenBank/DDBJ databases">
        <authorList>
            <person name="Lanie J.A."/>
            <person name="Ng W.-L."/>
            <person name="Kazmierczak K.M."/>
            <person name="Andrzejewski T.M."/>
            <person name="Davidsen T.M."/>
            <person name="Wayne K.J."/>
            <person name="Tettelin H."/>
            <person name="Glass J.I."/>
            <person name="Rusch D."/>
            <person name="Podicherti R."/>
            <person name="Tsui H.-C.T."/>
            <person name="Winkler M.E."/>
        </authorList>
    </citation>
    <scope>NUCLEOTIDE SEQUENCE</scope>
</reference>
<evidence type="ECO:0000256" key="6">
    <source>
        <dbReference type="ARBA" id="ARBA00022801"/>
    </source>
</evidence>
<keyword evidence="9" id="KW-0464">Manganese</keyword>
<keyword evidence="6" id="KW-0378">Hydrolase</keyword>
<evidence type="ECO:0000256" key="8">
    <source>
        <dbReference type="ARBA" id="ARBA00023136"/>
    </source>
</evidence>
<dbReference type="GO" id="GO:0005737">
    <property type="term" value="C:cytoplasm"/>
    <property type="evidence" value="ECO:0007669"/>
    <property type="project" value="InterPro"/>
</dbReference>
<evidence type="ECO:0000256" key="5">
    <source>
        <dbReference type="ARBA" id="ARBA00022723"/>
    </source>
</evidence>
<keyword evidence="8" id="KW-0472">Membrane</keyword>
<keyword evidence="4" id="KW-0441">Lipid A biosynthesis</keyword>
<dbReference type="AlphaFoldDB" id="A0A381PK05"/>
<dbReference type="InterPro" id="IPR010138">
    <property type="entry name" value="UDP-diacylglucosamine_Hdrlase"/>
</dbReference>
<evidence type="ECO:0000256" key="9">
    <source>
        <dbReference type="ARBA" id="ARBA00023211"/>
    </source>
</evidence>
<dbReference type="NCBIfam" id="TIGR01854">
    <property type="entry name" value="lipid_A_lpxH"/>
    <property type="match status" value="1"/>
</dbReference>
<dbReference type="GO" id="GO:0008758">
    <property type="term" value="F:UDP-2,3-diacylglucosamine hydrolase activity"/>
    <property type="evidence" value="ECO:0007669"/>
    <property type="project" value="TreeGrafter"/>
</dbReference>
<feature type="non-terminal residue" evidence="11">
    <location>
        <position position="1"/>
    </location>
</feature>
<dbReference type="HAMAP" id="MF_00575">
    <property type="entry name" value="LpxH"/>
    <property type="match status" value="1"/>
</dbReference>
<proteinExistence type="inferred from homology"/>
<evidence type="ECO:0000256" key="7">
    <source>
        <dbReference type="ARBA" id="ARBA00023098"/>
    </source>
</evidence>
<gene>
    <name evidence="11" type="ORF">METZ01_LOCUS20199</name>
</gene>
<evidence type="ECO:0000313" key="11">
    <source>
        <dbReference type="EMBL" id="SUZ67345.1"/>
    </source>
</evidence>
<evidence type="ECO:0000256" key="1">
    <source>
        <dbReference type="ARBA" id="ARBA00022475"/>
    </source>
</evidence>
<dbReference type="EMBL" id="UINC01001009">
    <property type="protein sequence ID" value="SUZ67345.1"/>
    <property type="molecule type" value="Genomic_DNA"/>
</dbReference>
<protein>
    <recommendedName>
        <fullName evidence="10">Calcineurin-like phosphoesterase domain-containing protein</fullName>
    </recommendedName>
</protein>
<dbReference type="PANTHER" id="PTHR34990">
    <property type="entry name" value="UDP-2,3-DIACYLGLUCOSAMINE HYDROLASE-RELATED"/>
    <property type="match status" value="1"/>
</dbReference>
<dbReference type="CDD" id="cd07398">
    <property type="entry name" value="MPP_YbbF-LpxH"/>
    <property type="match status" value="1"/>
</dbReference>
<keyword evidence="3" id="KW-0997">Cell inner membrane</keyword>
<keyword evidence="1" id="KW-1003">Cell membrane</keyword>
<name>A0A381PK05_9ZZZZ</name>
<dbReference type="SUPFAM" id="SSF56300">
    <property type="entry name" value="Metallo-dependent phosphatases"/>
    <property type="match status" value="1"/>
</dbReference>
<accession>A0A381PK05</accession>
<keyword evidence="5" id="KW-0479">Metal-binding</keyword>
<dbReference type="InterPro" id="IPR004843">
    <property type="entry name" value="Calcineurin-like_PHP"/>
</dbReference>
<dbReference type="Gene3D" id="3.60.21.10">
    <property type="match status" value="1"/>
</dbReference>
<dbReference type="GO" id="GO:0016020">
    <property type="term" value="C:membrane"/>
    <property type="evidence" value="ECO:0007669"/>
    <property type="project" value="GOC"/>
</dbReference>
<dbReference type="InterPro" id="IPR043461">
    <property type="entry name" value="LpxH-like"/>
</dbReference>
<dbReference type="PANTHER" id="PTHR34990:SF1">
    <property type="entry name" value="UDP-2,3-DIACYLGLUCOSAMINE HYDROLASE"/>
    <property type="match status" value="1"/>
</dbReference>
<evidence type="ECO:0000256" key="3">
    <source>
        <dbReference type="ARBA" id="ARBA00022519"/>
    </source>
</evidence>